<keyword evidence="7 10" id="KW-0689">Ribosomal protein</keyword>
<evidence type="ECO:0000256" key="7">
    <source>
        <dbReference type="ARBA" id="ARBA00022980"/>
    </source>
</evidence>
<dbReference type="HAMAP" id="MF_01367">
    <property type="entry name" value="Ribosomal_uL14"/>
    <property type="match status" value="1"/>
</dbReference>
<dbReference type="GO" id="GO:0003735">
    <property type="term" value="F:structural constituent of ribosome"/>
    <property type="evidence" value="ECO:0007669"/>
    <property type="project" value="InterPro"/>
</dbReference>
<dbReference type="Gene3D" id="2.40.150.20">
    <property type="entry name" value="Ribosomal protein L14"/>
    <property type="match status" value="1"/>
</dbReference>
<evidence type="ECO:0000256" key="6">
    <source>
        <dbReference type="ARBA" id="ARBA00022884"/>
    </source>
</evidence>
<comment type="similarity">
    <text evidence="2 10">Belongs to the universal ribosomal protein uL14 family.</text>
</comment>
<dbReference type="InterPro" id="IPR000218">
    <property type="entry name" value="Ribosomal_uL14"/>
</dbReference>
<sequence>MGCAIVVHVYGGTPTEATTQEFMCIRVIGASNCRYVYIGDVIIAVIKEVVPNTPLEISEMIRAVIVRTRKELKHDNGMIIQHDDNATVIIDQEGNPKGTRIFGANAPKLRQLNFTKIVSLAPE</sequence>
<keyword evidence="12" id="KW-1185">Reference proteome</keyword>
<dbReference type="GO" id="GO:0006412">
    <property type="term" value="P:translation"/>
    <property type="evidence" value="ECO:0007669"/>
    <property type="project" value="InterPro"/>
</dbReference>
<dbReference type="NCBIfam" id="TIGR01067">
    <property type="entry name" value="rplN_bact"/>
    <property type="match status" value="1"/>
</dbReference>
<evidence type="ECO:0000256" key="4">
    <source>
        <dbReference type="ARBA" id="ARBA00022640"/>
    </source>
</evidence>
<comment type="subcellular location">
    <subcellularLocation>
        <location evidence="1">Plastid</location>
        <location evidence="1">Chloroplast</location>
    </subcellularLocation>
</comment>
<keyword evidence="3" id="KW-0150">Chloroplast</keyword>
<dbReference type="EMBL" id="CM017654">
    <property type="protein sequence ID" value="TYI77548.1"/>
    <property type="molecule type" value="Genomic_DNA"/>
</dbReference>
<dbReference type="GO" id="GO:0009507">
    <property type="term" value="C:chloroplast"/>
    <property type="evidence" value="ECO:0007669"/>
    <property type="project" value="UniProtKB-SubCell"/>
</dbReference>
<keyword evidence="8 10" id="KW-0687">Ribonucleoprotein</keyword>
<name>A0A5D2UJQ2_GOSMU</name>
<dbReference type="GO" id="GO:0022625">
    <property type="term" value="C:cytosolic large ribosomal subunit"/>
    <property type="evidence" value="ECO:0007669"/>
    <property type="project" value="TreeGrafter"/>
</dbReference>
<evidence type="ECO:0000256" key="1">
    <source>
        <dbReference type="ARBA" id="ARBA00004229"/>
    </source>
</evidence>
<evidence type="ECO:0000256" key="9">
    <source>
        <dbReference type="ARBA" id="ARBA00035424"/>
    </source>
</evidence>
<accession>A0A5D2UJQ2</accession>
<dbReference type="InterPro" id="IPR005745">
    <property type="entry name" value="Ribosomal_uL14_bac-type"/>
</dbReference>
<evidence type="ECO:0000256" key="3">
    <source>
        <dbReference type="ARBA" id="ARBA00022528"/>
    </source>
</evidence>
<keyword evidence="4" id="KW-0934">Plastid</keyword>
<evidence type="ECO:0000313" key="11">
    <source>
        <dbReference type="EMBL" id="TYI77548.1"/>
    </source>
</evidence>
<dbReference type="FunFam" id="2.40.150.20:FF:000021">
    <property type="entry name" value="Ribosomal protein L14"/>
    <property type="match status" value="1"/>
</dbReference>
<keyword evidence="6" id="KW-0694">RNA-binding</keyword>
<reference evidence="11 12" key="1">
    <citation type="submission" date="2019-07" db="EMBL/GenBank/DDBJ databases">
        <title>WGS assembly of Gossypium mustelinum.</title>
        <authorList>
            <person name="Chen Z.J."/>
            <person name="Sreedasyam A."/>
            <person name="Ando A."/>
            <person name="Song Q."/>
            <person name="De L."/>
            <person name="Hulse-Kemp A."/>
            <person name="Ding M."/>
            <person name="Ye W."/>
            <person name="Kirkbride R."/>
            <person name="Jenkins J."/>
            <person name="Plott C."/>
            <person name="Lovell J."/>
            <person name="Lin Y.-M."/>
            <person name="Vaughn R."/>
            <person name="Liu B."/>
            <person name="Li W."/>
            <person name="Simpson S."/>
            <person name="Scheffler B."/>
            <person name="Saski C."/>
            <person name="Grover C."/>
            <person name="Hu G."/>
            <person name="Conover J."/>
            <person name="Carlson J."/>
            <person name="Shu S."/>
            <person name="Boston L."/>
            <person name="Williams M."/>
            <person name="Peterson D."/>
            <person name="Mcgee K."/>
            <person name="Jones D."/>
            <person name="Wendel J."/>
            <person name="Stelly D."/>
            <person name="Grimwood J."/>
            <person name="Schmutz J."/>
        </authorList>
    </citation>
    <scope>NUCLEOTIDE SEQUENCE [LARGE SCALE GENOMIC DNA]</scope>
    <source>
        <strain evidence="11">1408120.09</strain>
    </source>
</reference>
<evidence type="ECO:0000256" key="10">
    <source>
        <dbReference type="RuleBase" id="RU003949"/>
    </source>
</evidence>
<dbReference type="SUPFAM" id="SSF50193">
    <property type="entry name" value="Ribosomal protein L14"/>
    <property type="match status" value="1"/>
</dbReference>
<protein>
    <recommendedName>
        <fullName evidence="9">50S ribosomal protein L14, chloroplastic</fullName>
    </recommendedName>
</protein>
<dbReference type="InterPro" id="IPR036853">
    <property type="entry name" value="Ribosomal_uL14_sf"/>
</dbReference>
<dbReference type="Pfam" id="PF00238">
    <property type="entry name" value="Ribosomal_L14"/>
    <property type="match status" value="1"/>
</dbReference>
<dbReference type="PANTHER" id="PTHR11761">
    <property type="entry name" value="50S/60S RIBOSOMAL PROTEIN L14/L23"/>
    <property type="match status" value="1"/>
</dbReference>
<gene>
    <name evidence="11" type="ORF">E1A91_D06G148000v1</name>
</gene>
<organism evidence="11 12">
    <name type="scientific">Gossypium mustelinum</name>
    <name type="common">Cotton</name>
    <name type="synonym">Gossypium caicoense</name>
    <dbReference type="NCBI Taxonomy" id="34275"/>
    <lineage>
        <taxon>Eukaryota</taxon>
        <taxon>Viridiplantae</taxon>
        <taxon>Streptophyta</taxon>
        <taxon>Embryophyta</taxon>
        <taxon>Tracheophyta</taxon>
        <taxon>Spermatophyta</taxon>
        <taxon>Magnoliopsida</taxon>
        <taxon>eudicotyledons</taxon>
        <taxon>Gunneridae</taxon>
        <taxon>Pentapetalae</taxon>
        <taxon>rosids</taxon>
        <taxon>malvids</taxon>
        <taxon>Malvales</taxon>
        <taxon>Malvaceae</taxon>
        <taxon>Malvoideae</taxon>
        <taxon>Gossypium</taxon>
    </lineage>
</organism>
<keyword evidence="5" id="KW-0699">rRNA-binding</keyword>
<dbReference type="CDD" id="cd00337">
    <property type="entry name" value="Ribosomal_uL14"/>
    <property type="match status" value="1"/>
</dbReference>
<proteinExistence type="inferred from homology"/>
<evidence type="ECO:0000313" key="12">
    <source>
        <dbReference type="Proteomes" id="UP000323597"/>
    </source>
</evidence>
<evidence type="ECO:0000256" key="5">
    <source>
        <dbReference type="ARBA" id="ARBA00022730"/>
    </source>
</evidence>
<dbReference type="Proteomes" id="UP000323597">
    <property type="component" value="Chromosome D06"/>
</dbReference>
<dbReference type="AlphaFoldDB" id="A0A5D2UJQ2"/>
<evidence type="ECO:0000256" key="8">
    <source>
        <dbReference type="ARBA" id="ARBA00023274"/>
    </source>
</evidence>
<dbReference type="GO" id="GO:0070180">
    <property type="term" value="F:large ribosomal subunit rRNA binding"/>
    <property type="evidence" value="ECO:0007669"/>
    <property type="project" value="TreeGrafter"/>
</dbReference>
<dbReference type="PANTHER" id="PTHR11761:SF3">
    <property type="entry name" value="LARGE RIBOSOMAL SUBUNIT PROTEIN UL14M"/>
    <property type="match status" value="1"/>
</dbReference>
<dbReference type="SMART" id="SM01374">
    <property type="entry name" value="Ribosomal_L14"/>
    <property type="match status" value="1"/>
</dbReference>
<evidence type="ECO:0000256" key="2">
    <source>
        <dbReference type="ARBA" id="ARBA00010745"/>
    </source>
</evidence>
<feature type="non-terminal residue" evidence="11">
    <location>
        <position position="123"/>
    </location>
</feature>